<dbReference type="InterPro" id="IPR025187">
    <property type="entry name" value="DUF4112"/>
</dbReference>
<dbReference type="AlphaFoldDB" id="A0A506UCN4"/>
<name>A0A506UCN4_9HYPH</name>
<dbReference type="Pfam" id="PF13430">
    <property type="entry name" value="DUF4112"/>
    <property type="match status" value="1"/>
</dbReference>
<evidence type="ECO:0000313" key="1">
    <source>
        <dbReference type="EMBL" id="TPW30714.1"/>
    </source>
</evidence>
<sequence length="135" mass="14561">MVVDIHSQADEAFRARESEIERLDKLAHFLDTRWGIPGTRFRFGGDAVLGLIPGIGDGASALISAYMIWRAHGHGAPGSLIARMAANVAFDTVVGSVPIAGSVFDVFFRANTRNMALLKEHLEKQQRAARGGTSV</sequence>
<comment type="caution">
    <text evidence="1">The sequence shown here is derived from an EMBL/GenBank/DDBJ whole genome shotgun (WGS) entry which is preliminary data.</text>
</comment>
<dbReference type="EMBL" id="VHLH01000005">
    <property type="protein sequence ID" value="TPW30714.1"/>
    <property type="molecule type" value="Genomic_DNA"/>
</dbReference>
<protein>
    <submittedName>
        <fullName evidence="1">DUF4112 domain-containing protein</fullName>
    </submittedName>
</protein>
<dbReference type="PANTHER" id="PTHR35519">
    <property type="entry name" value="MEMBRANE PROTEINS"/>
    <property type="match status" value="1"/>
</dbReference>
<keyword evidence="2" id="KW-1185">Reference proteome</keyword>
<proteinExistence type="predicted"/>
<reference evidence="1 2" key="1">
    <citation type="submission" date="2019-06" db="EMBL/GenBank/DDBJ databases">
        <authorList>
            <person name="Li M."/>
        </authorList>
    </citation>
    <scope>NUCLEOTIDE SEQUENCE [LARGE SCALE GENOMIC DNA]</scope>
    <source>
        <strain evidence="1 2">BGMRC6574</strain>
    </source>
</reference>
<gene>
    <name evidence="1" type="ORF">FJU11_04625</name>
</gene>
<organism evidence="1 2">
    <name type="scientific">Pararhizobium mangrovi</name>
    <dbReference type="NCBI Taxonomy" id="2590452"/>
    <lineage>
        <taxon>Bacteria</taxon>
        <taxon>Pseudomonadati</taxon>
        <taxon>Pseudomonadota</taxon>
        <taxon>Alphaproteobacteria</taxon>
        <taxon>Hyphomicrobiales</taxon>
        <taxon>Rhizobiaceae</taxon>
        <taxon>Rhizobium/Agrobacterium group</taxon>
        <taxon>Pararhizobium</taxon>
    </lineage>
</organism>
<evidence type="ECO:0000313" key="2">
    <source>
        <dbReference type="Proteomes" id="UP000320314"/>
    </source>
</evidence>
<dbReference type="OrthoDB" id="513552at2"/>
<dbReference type="Proteomes" id="UP000320314">
    <property type="component" value="Unassembled WGS sequence"/>
</dbReference>
<accession>A0A506UCN4</accession>
<dbReference type="PANTHER" id="PTHR35519:SF2">
    <property type="entry name" value="PH DOMAIN PROTEIN"/>
    <property type="match status" value="1"/>
</dbReference>